<dbReference type="AlphaFoldDB" id="A0A1F6SWB4"/>
<proteinExistence type="predicted"/>
<evidence type="ECO:0000259" key="10">
    <source>
        <dbReference type="SMART" id="SM00481"/>
    </source>
</evidence>
<keyword evidence="6" id="KW-0548">Nucleotidyltransferase</keyword>
<dbReference type="InterPro" id="IPR048472">
    <property type="entry name" value="DNA_pol_IIIA_C"/>
</dbReference>
<dbReference type="InterPro" id="IPR004805">
    <property type="entry name" value="DnaE2/DnaE/PolC"/>
</dbReference>
<dbReference type="PANTHER" id="PTHR32294:SF0">
    <property type="entry name" value="DNA POLYMERASE III SUBUNIT ALPHA"/>
    <property type="match status" value="1"/>
</dbReference>
<dbReference type="Pfam" id="PF07733">
    <property type="entry name" value="DNA_pol3_alpha"/>
    <property type="match status" value="1"/>
</dbReference>
<dbReference type="InterPro" id="IPR041931">
    <property type="entry name" value="DNA_pol3_alpha_thumb_dom"/>
</dbReference>
<dbReference type="SUPFAM" id="SSF89550">
    <property type="entry name" value="PHP domain-like"/>
    <property type="match status" value="2"/>
</dbReference>
<dbReference type="InterPro" id="IPR003141">
    <property type="entry name" value="Pol/His_phosphatase_N"/>
</dbReference>
<name>A0A1F6SWB4_9PROT</name>
<dbReference type="Proteomes" id="UP000179334">
    <property type="component" value="Unassembled WGS sequence"/>
</dbReference>
<gene>
    <name evidence="11" type="ORF">A2V91_04275</name>
</gene>
<protein>
    <recommendedName>
        <fullName evidence="3">DNA polymerase III subunit alpha</fullName>
        <ecNumber evidence="2">2.7.7.7</ecNumber>
    </recommendedName>
</protein>
<dbReference type="InterPro" id="IPR029460">
    <property type="entry name" value="DNAPol_HHH"/>
</dbReference>
<evidence type="ECO:0000313" key="12">
    <source>
        <dbReference type="Proteomes" id="UP000179334"/>
    </source>
</evidence>
<dbReference type="Pfam" id="PF02811">
    <property type="entry name" value="PHP"/>
    <property type="match status" value="1"/>
</dbReference>
<sequence>MTAPFVHLHVHSEFSLADGIVRIDELVAAARGQGMPAVALTDLSNLFGAVKFYRAALAAGIKPILGADVWLERAGGGSGRPAAGRMLLLCQDQGGFRHLSRLLTQAYGQGQHSGKPRIARDWLDGQTDGLLALSAGLDGDIGQALLSGNRTLAEQLAGEYRALFPGRFYLAVQRVGQAREEEYNHAAVRLAGHLELPVVATNPVQFLKAAEFEAHEVRVCIQEGRVLTDSRRPRRFTAQQYFRPSEEMTALFEDLPEAIENSREIARRCNLRLEFGRHFLPEFPLPPGQSADSLLRVNAAAGLAARLTRIAPDDDPARRKLYEDRLEHELGVIIQMGFAGYFLIVADFIQWARDNDVPVGPGRGSGAGSLVAFVLGITALDPIRYDLLFERFLNPERVSLPDFDVDFCIEGRDRVIEYVTRKYGQERVSQIITHGTMAAKAVVRDVGRVLDHPYGYVDKIAKLIPFELDMTLDKALEVEPALKARYDEEEDVRALIDTAKTLEGLARSAGKHAAGVVIAPSALTDFMPLYCEHGGHQFVTQYDMKDVETIGLVKFDFLGLRNLTIIDRAVKLINPIRAGEGLAPLAIDELPLDDAPTFALLKSCKTTALFQLESRGMKDLIQRLQPDNFEEIVALVALFRPGPLQSGMVDDFIKRKHGRASIKYPHPSLEAILKPTYGVILYQEQVMQIARVLSGYTLGGADLLRRAMGKKKPEEMALQRDVFVKGAETRGVNAKLAADIFDLIEKFAGYGFNRSHSAAYALIAYQTAWLKAHYPAAFMAAVLSADMDKTDKVVTMIAECRDLQLAILPPDINHCQYAFVPLDARSILYGLGAIKGLGEAAIEAILEARNQGEPFRDLFDLCRRVDARRVNRRVLESLIRAGALDALGTHRAELMASLNNALAGASQDSRNRDAGQHDLFGVATDRSATPAFVPTAEWSEEQRLDGERETLGLYLTGHPIARYQEELAKITQATLAEIKPTQDRGIVVAGLVVAVRAMNTRRGDRMAFVTLDDRTGRLELAVFSEQYERSRELLVKDTLLVVEGQVSVDEFSGGFRMSADKLYNIDQARAVFAARLEIDVDADLAGNGFVAELKQILKPATPGRCPVYLRYHNRQAAAEIMLGQEWRVVPTGAVLDHLTRLAGAGHVRLIY</sequence>
<dbReference type="PANTHER" id="PTHR32294">
    <property type="entry name" value="DNA POLYMERASE III SUBUNIT ALPHA"/>
    <property type="match status" value="1"/>
</dbReference>
<evidence type="ECO:0000256" key="6">
    <source>
        <dbReference type="ARBA" id="ARBA00022695"/>
    </source>
</evidence>
<evidence type="ECO:0000256" key="1">
    <source>
        <dbReference type="ARBA" id="ARBA00004496"/>
    </source>
</evidence>
<evidence type="ECO:0000256" key="3">
    <source>
        <dbReference type="ARBA" id="ARBA00019114"/>
    </source>
</evidence>
<dbReference type="GO" id="GO:0003887">
    <property type="term" value="F:DNA-directed DNA polymerase activity"/>
    <property type="evidence" value="ECO:0007669"/>
    <property type="project" value="UniProtKB-KW"/>
</dbReference>
<dbReference type="Gene3D" id="2.40.50.140">
    <property type="entry name" value="Nucleic acid-binding proteins"/>
    <property type="match status" value="1"/>
</dbReference>
<feature type="domain" description="Polymerase/histidinol phosphatase N-terminal" evidence="10">
    <location>
        <begin position="6"/>
        <end position="73"/>
    </location>
</feature>
<dbReference type="InterPro" id="IPR016195">
    <property type="entry name" value="Pol/histidinol_Pase-like"/>
</dbReference>
<dbReference type="InterPro" id="IPR012340">
    <property type="entry name" value="NA-bd_OB-fold"/>
</dbReference>
<keyword evidence="7" id="KW-0235">DNA replication</keyword>
<dbReference type="InterPro" id="IPR004365">
    <property type="entry name" value="NA-bd_OB_tRNA"/>
</dbReference>
<reference evidence="11 12" key="1">
    <citation type="journal article" date="2016" name="Nat. Commun.">
        <title>Thousands of microbial genomes shed light on interconnected biogeochemical processes in an aquifer system.</title>
        <authorList>
            <person name="Anantharaman K."/>
            <person name="Brown C.T."/>
            <person name="Hug L.A."/>
            <person name="Sharon I."/>
            <person name="Castelle C.J."/>
            <person name="Probst A.J."/>
            <person name="Thomas B.C."/>
            <person name="Singh A."/>
            <person name="Wilkins M.J."/>
            <person name="Karaoz U."/>
            <person name="Brodie E.L."/>
            <person name="Williams K.H."/>
            <person name="Hubbard S.S."/>
            <person name="Banfield J.F."/>
        </authorList>
    </citation>
    <scope>NUCLEOTIDE SEQUENCE [LARGE SCALE GENOMIC DNA]</scope>
</reference>
<keyword evidence="4" id="KW-0963">Cytoplasm</keyword>
<dbReference type="GO" id="GO:0008408">
    <property type="term" value="F:3'-5' exonuclease activity"/>
    <property type="evidence" value="ECO:0007669"/>
    <property type="project" value="InterPro"/>
</dbReference>
<evidence type="ECO:0000256" key="7">
    <source>
        <dbReference type="ARBA" id="ARBA00022705"/>
    </source>
</evidence>
<dbReference type="GO" id="GO:0005737">
    <property type="term" value="C:cytoplasm"/>
    <property type="evidence" value="ECO:0007669"/>
    <property type="project" value="UniProtKB-SubCell"/>
</dbReference>
<dbReference type="FunFam" id="1.10.150.870:FF:000001">
    <property type="entry name" value="DNA polymerase III subunit alpha"/>
    <property type="match status" value="1"/>
</dbReference>
<dbReference type="Pfam" id="PF01336">
    <property type="entry name" value="tRNA_anti-codon"/>
    <property type="match status" value="1"/>
</dbReference>
<evidence type="ECO:0000256" key="5">
    <source>
        <dbReference type="ARBA" id="ARBA00022679"/>
    </source>
</evidence>
<dbReference type="Pfam" id="PF20914">
    <property type="entry name" value="DNA_pol_IIIA_C"/>
    <property type="match status" value="1"/>
</dbReference>
<evidence type="ECO:0000256" key="2">
    <source>
        <dbReference type="ARBA" id="ARBA00012417"/>
    </source>
</evidence>
<dbReference type="GO" id="GO:0006260">
    <property type="term" value="P:DNA replication"/>
    <property type="evidence" value="ECO:0007669"/>
    <property type="project" value="UniProtKB-KW"/>
</dbReference>
<keyword evidence="8" id="KW-0239">DNA-directed DNA polymerase</keyword>
<comment type="subcellular location">
    <subcellularLocation>
        <location evidence="1">Cytoplasm</location>
    </subcellularLocation>
</comment>
<dbReference type="FunFam" id="1.10.10.1600:FF:000001">
    <property type="entry name" value="DNA polymerase III subunit alpha"/>
    <property type="match status" value="1"/>
</dbReference>
<dbReference type="SMART" id="SM00481">
    <property type="entry name" value="POLIIIAc"/>
    <property type="match status" value="1"/>
</dbReference>
<dbReference type="GO" id="GO:0003676">
    <property type="term" value="F:nucleic acid binding"/>
    <property type="evidence" value="ECO:0007669"/>
    <property type="project" value="InterPro"/>
</dbReference>
<dbReference type="InterPro" id="IPR004013">
    <property type="entry name" value="PHP_dom"/>
</dbReference>
<comment type="caution">
    <text evidence="11">The sequence shown here is derived from an EMBL/GenBank/DDBJ whole genome shotgun (WGS) entry which is preliminary data.</text>
</comment>
<accession>A0A1F6SWB4</accession>
<dbReference type="NCBIfam" id="TIGR00594">
    <property type="entry name" value="polc"/>
    <property type="match status" value="1"/>
</dbReference>
<comment type="catalytic activity">
    <reaction evidence="9">
        <text>DNA(n) + a 2'-deoxyribonucleoside 5'-triphosphate = DNA(n+1) + diphosphate</text>
        <dbReference type="Rhea" id="RHEA:22508"/>
        <dbReference type="Rhea" id="RHEA-COMP:17339"/>
        <dbReference type="Rhea" id="RHEA-COMP:17340"/>
        <dbReference type="ChEBI" id="CHEBI:33019"/>
        <dbReference type="ChEBI" id="CHEBI:61560"/>
        <dbReference type="ChEBI" id="CHEBI:173112"/>
        <dbReference type="EC" id="2.7.7.7"/>
    </reaction>
</comment>
<dbReference type="Gene3D" id="1.10.150.870">
    <property type="match status" value="1"/>
</dbReference>
<dbReference type="EMBL" id="MFSR01000110">
    <property type="protein sequence ID" value="OGI37035.1"/>
    <property type="molecule type" value="Genomic_DNA"/>
</dbReference>
<dbReference type="EC" id="2.7.7.7" evidence="2"/>
<dbReference type="InterPro" id="IPR049821">
    <property type="entry name" value="PolIIIA_DnaE1_PHP"/>
</dbReference>
<dbReference type="Pfam" id="PF14579">
    <property type="entry name" value="HHH_6"/>
    <property type="match status" value="1"/>
</dbReference>
<dbReference type="Gene3D" id="3.20.20.140">
    <property type="entry name" value="Metal-dependent hydrolases"/>
    <property type="match status" value="1"/>
</dbReference>
<dbReference type="Gene3D" id="1.10.10.1600">
    <property type="entry name" value="Bacterial DNA polymerase III alpha subunit, thumb domain"/>
    <property type="match status" value="1"/>
</dbReference>
<evidence type="ECO:0000256" key="4">
    <source>
        <dbReference type="ARBA" id="ARBA00022490"/>
    </source>
</evidence>
<evidence type="ECO:0000313" key="11">
    <source>
        <dbReference type="EMBL" id="OGI37035.1"/>
    </source>
</evidence>
<evidence type="ECO:0000256" key="9">
    <source>
        <dbReference type="ARBA" id="ARBA00049244"/>
    </source>
</evidence>
<dbReference type="NCBIfam" id="NF004226">
    <property type="entry name" value="PRK05673.1"/>
    <property type="match status" value="1"/>
</dbReference>
<dbReference type="CDD" id="cd04485">
    <property type="entry name" value="DnaE_OBF"/>
    <property type="match status" value="1"/>
</dbReference>
<keyword evidence="5" id="KW-0808">Transferase</keyword>
<dbReference type="InterPro" id="IPR011708">
    <property type="entry name" value="DNA_pol3_alpha_NTPase_dom"/>
</dbReference>
<dbReference type="InterPro" id="IPR040982">
    <property type="entry name" value="DNA_pol3_finger"/>
</dbReference>
<dbReference type="CDD" id="cd07433">
    <property type="entry name" value="PHP_PolIIIA_DnaE1"/>
    <property type="match status" value="1"/>
</dbReference>
<evidence type="ECO:0000256" key="8">
    <source>
        <dbReference type="ARBA" id="ARBA00022932"/>
    </source>
</evidence>
<organism evidence="11 12">
    <name type="scientific">Candidatus Muproteobacteria bacterium RBG_16_64_10</name>
    <dbReference type="NCBI Taxonomy" id="1817757"/>
    <lineage>
        <taxon>Bacteria</taxon>
        <taxon>Pseudomonadati</taxon>
        <taxon>Pseudomonadota</taxon>
        <taxon>Candidatus Muproteobacteria</taxon>
    </lineage>
</organism>
<dbReference type="Pfam" id="PF17657">
    <property type="entry name" value="DNA_pol3_finger"/>
    <property type="match status" value="1"/>
</dbReference>